<sequence length="147" mass="16357">MSKLLLLGYGNPGRGDDALGPLLVEHIAQLQLTDVACLVDMQLLIEHAADLTDFDRIIFVDADMSCQEPFEFSAVTAEKDASYTSHALTPAAVLYVYQQIHSHAAPPAFLLRIRGYRFELGDYLSIQANENLVAAILEIQQWVPQQR</sequence>
<dbReference type="PANTHER" id="PTHR30302">
    <property type="entry name" value="HYDROGENASE 1 MATURATION PROTEASE"/>
    <property type="match status" value="1"/>
</dbReference>
<organism evidence="1 2">
    <name type="scientific">Nitrosomonas oligotropha</name>
    <dbReference type="NCBI Taxonomy" id="42354"/>
    <lineage>
        <taxon>Bacteria</taxon>
        <taxon>Pseudomonadati</taxon>
        <taxon>Pseudomonadota</taxon>
        <taxon>Betaproteobacteria</taxon>
        <taxon>Nitrosomonadales</taxon>
        <taxon>Nitrosomonadaceae</taxon>
        <taxon>Nitrosomonas</taxon>
    </lineage>
</organism>
<dbReference type="NCBIfam" id="TIGR00072">
    <property type="entry name" value="hydrog_prot"/>
    <property type="match status" value="1"/>
</dbReference>
<dbReference type="EMBL" id="QAOI01000003">
    <property type="protein sequence ID" value="PTQ78333.1"/>
    <property type="molecule type" value="Genomic_DNA"/>
</dbReference>
<dbReference type="PANTHER" id="PTHR30302:SF5">
    <property type="entry name" value="SLR1876 PROTEIN"/>
    <property type="match status" value="1"/>
</dbReference>
<keyword evidence="1" id="KW-0378">Hydrolase</keyword>
<protein>
    <submittedName>
        <fullName evidence="1">Hydrogenase maturation protease</fullName>
    </submittedName>
</protein>
<dbReference type="InterPro" id="IPR000671">
    <property type="entry name" value="Peptidase_A31"/>
</dbReference>
<accession>A0A2T5I3D3</accession>
<dbReference type="AlphaFoldDB" id="A0A2T5I3D3"/>
<dbReference type="RefSeq" id="WP_107802299.1">
    <property type="nucleotide sequence ID" value="NZ_QAOI01000003.1"/>
</dbReference>
<name>A0A2T5I3D3_9PROT</name>
<evidence type="ECO:0000313" key="2">
    <source>
        <dbReference type="Proteomes" id="UP000244128"/>
    </source>
</evidence>
<dbReference type="CDD" id="cd06066">
    <property type="entry name" value="H2MP_NAD-link-bidir"/>
    <property type="match status" value="1"/>
</dbReference>
<comment type="caution">
    <text evidence="1">The sequence shown here is derived from an EMBL/GenBank/DDBJ whole genome shotgun (WGS) entry which is preliminary data.</text>
</comment>
<dbReference type="SUPFAM" id="SSF53163">
    <property type="entry name" value="HybD-like"/>
    <property type="match status" value="1"/>
</dbReference>
<keyword evidence="1" id="KW-0645">Protease</keyword>
<dbReference type="Gene3D" id="3.40.50.1450">
    <property type="entry name" value="HybD-like"/>
    <property type="match status" value="1"/>
</dbReference>
<evidence type="ECO:0000313" key="1">
    <source>
        <dbReference type="EMBL" id="PTQ78333.1"/>
    </source>
</evidence>
<dbReference type="GO" id="GO:0008047">
    <property type="term" value="F:enzyme activator activity"/>
    <property type="evidence" value="ECO:0007669"/>
    <property type="project" value="InterPro"/>
</dbReference>
<dbReference type="Proteomes" id="UP000244128">
    <property type="component" value="Unassembled WGS sequence"/>
</dbReference>
<proteinExistence type="predicted"/>
<dbReference type="GO" id="GO:0016485">
    <property type="term" value="P:protein processing"/>
    <property type="evidence" value="ECO:0007669"/>
    <property type="project" value="TreeGrafter"/>
</dbReference>
<dbReference type="InterPro" id="IPR023430">
    <property type="entry name" value="Pept_HybD-like_dom_sf"/>
</dbReference>
<gene>
    <name evidence="1" type="ORF">C8R26_10395</name>
</gene>
<reference evidence="1 2" key="1">
    <citation type="submission" date="2018-04" db="EMBL/GenBank/DDBJ databases">
        <title>Active sludge and wastewater microbial communities from Klosterneuburg, Austria.</title>
        <authorList>
            <person name="Wagner M."/>
        </authorList>
    </citation>
    <scope>NUCLEOTIDE SEQUENCE [LARGE SCALE GENOMIC DNA]</scope>
    <source>
        <strain evidence="1 2">Nm49</strain>
    </source>
</reference>
<dbReference type="GO" id="GO:0004175">
    <property type="term" value="F:endopeptidase activity"/>
    <property type="evidence" value="ECO:0007669"/>
    <property type="project" value="TreeGrafter"/>
</dbReference>